<feature type="transmembrane region" description="Helical" evidence="1">
    <location>
        <begin position="509"/>
        <end position="534"/>
    </location>
</feature>
<evidence type="ECO:0000256" key="1">
    <source>
        <dbReference type="SAM" id="Phobius"/>
    </source>
</evidence>
<feature type="transmembrane region" description="Helical" evidence="1">
    <location>
        <begin position="72"/>
        <end position="93"/>
    </location>
</feature>
<dbReference type="AlphaFoldDB" id="A0AA39IPU0"/>
<reference evidence="2" key="1">
    <citation type="submission" date="2023-06" db="EMBL/GenBank/DDBJ databases">
        <title>Genomic analysis of the entomopathogenic nematode Steinernema hermaphroditum.</title>
        <authorList>
            <person name="Schwarz E.M."/>
            <person name="Heppert J.K."/>
            <person name="Baniya A."/>
            <person name="Schwartz H.T."/>
            <person name="Tan C.-H."/>
            <person name="Antoshechkin I."/>
            <person name="Sternberg P.W."/>
            <person name="Goodrich-Blair H."/>
            <person name="Dillman A.R."/>
        </authorList>
    </citation>
    <scope>NUCLEOTIDE SEQUENCE</scope>
    <source>
        <strain evidence="2">PS9179</strain>
        <tissue evidence="2">Whole animal</tissue>
    </source>
</reference>
<protein>
    <submittedName>
        <fullName evidence="2">Uncharacterized protein</fullName>
    </submittedName>
</protein>
<dbReference type="Proteomes" id="UP001175271">
    <property type="component" value="Unassembled WGS sequence"/>
</dbReference>
<feature type="transmembrane region" description="Helical" evidence="1">
    <location>
        <begin position="12"/>
        <end position="32"/>
    </location>
</feature>
<keyword evidence="1" id="KW-0472">Membrane</keyword>
<keyword evidence="3" id="KW-1185">Reference proteome</keyword>
<name>A0AA39IPU0_9BILA</name>
<feature type="transmembrane region" description="Helical" evidence="1">
    <location>
        <begin position="340"/>
        <end position="363"/>
    </location>
</feature>
<feature type="transmembrane region" description="Helical" evidence="1">
    <location>
        <begin position="465"/>
        <end position="489"/>
    </location>
</feature>
<keyword evidence="1" id="KW-0812">Transmembrane</keyword>
<proteinExistence type="predicted"/>
<feature type="transmembrane region" description="Helical" evidence="1">
    <location>
        <begin position="290"/>
        <end position="310"/>
    </location>
</feature>
<evidence type="ECO:0000313" key="2">
    <source>
        <dbReference type="EMBL" id="KAK0426984.1"/>
    </source>
</evidence>
<evidence type="ECO:0000313" key="3">
    <source>
        <dbReference type="Proteomes" id="UP001175271"/>
    </source>
</evidence>
<feature type="transmembrane region" description="Helical" evidence="1">
    <location>
        <begin position="44"/>
        <end position="60"/>
    </location>
</feature>
<accession>A0AA39IPU0</accession>
<feature type="transmembrane region" description="Helical" evidence="1">
    <location>
        <begin position="175"/>
        <end position="202"/>
    </location>
</feature>
<feature type="transmembrane region" description="Helical" evidence="1">
    <location>
        <begin position="130"/>
        <end position="155"/>
    </location>
</feature>
<feature type="transmembrane region" description="Helical" evidence="1">
    <location>
        <begin position="420"/>
        <end position="444"/>
    </location>
</feature>
<comment type="caution">
    <text evidence="2">The sequence shown here is derived from an EMBL/GenBank/DDBJ whole genome shotgun (WGS) entry which is preliminary data.</text>
</comment>
<sequence>MDVNSLYKGLPYIIIPTLVAPIHLRILCVLLRYEEYRKMQCYKIMTHIEVFDCLIIPYYICQGLSTILKSQLTGLTVFFGSINASLLTCIVCMDMVLALNRLKVLCDVKYPTAIDKVRFMNRTALNEMQVLQITIWLSGAVSFGITLLPFAGFKLSEDEFELRADLNRPWTKYNGIYLSFVPIFCSLITFFIYLFVCAVLAYKRIRIFLKKSYRSQECYCIMIHIGVAQCLFAPGMIINTTRVLTGANFWILPEITTKLFPSENRMEALMSVALAMNRLKVMCGLRYPSAIHTAIVAFAWVFGVVNYGLLFSPWYNFYMSDQDYLSHYDMSKPLTPTMKTMGSVVIICCSIIQLVLYTIIVAYIIRMQGKLSKKLQSRKEMNILLYACARFLFDVVAVCAVYGYFPIPDTEFGHISVREAYIFFGVITSALLTCIVCMDVVLALNRLQVFCNIRYPRLIDKALQVIVWLGGATFCGVCYSSLAGFLLSADGFTLQGDFSKPWTASIGFYLAYIPLGSFLTTFTTYIVIFLYLLYKKARTENIQTNSAEWRILAQAVVRFLGDGSIEATLFYQITFTVDNTSPMFSQIFHFASLINFVCIPPIVFLVLNRHIGAKPRNRYYDVREESVDSSRTGEGNESILELM</sequence>
<keyword evidence="1" id="KW-1133">Transmembrane helix</keyword>
<feature type="transmembrane region" description="Helical" evidence="1">
    <location>
        <begin position="555"/>
        <end position="575"/>
    </location>
</feature>
<feature type="transmembrane region" description="Helical" evidence="1">
    <location>
        <begin position="383"/>
        <end position="405"/>
    </location>
</feature>
<gene>
    <name evidence="2" type="ORF">QR680_010002</name>
</gene>
<organism evidence="2 3">
    <name type="scientific">Steinernema hermaphroditum</name>
    <dbReference type="NCBI Taxonomy" id="289476"/>
    <lineage>
        <taxon>Eukaryota</taxon>
        <taxon>Metazoa</taxon>
        <taxon>Ecdysozoa</taxon>
        <taxon>Nematoda</taxon>
        <taxon>Chromadorea</taxon>
        <taxon>Rhabditida</taxon>
        <taxon>Tylenchina</taxon>
        <taxon>Panagrolaimomorpha</taxon>
        <taxon>Strongyloidoidea</taxon>
        <taxon>Steinernematidae</taxon>
        <taxon>Steinernema</taxon>
    </lineage>
</organism>
<dbReference type="EMBL" id="JAUCMV010000001">
    <property type="protein sequence ID" value="KAK0426984.1"/>
    <property type="molecule type" value="Genomic_DNA"/>
</dbReference>
<feature type="transmembrane region" description="Helical" evidence="1">
    <location>
        <begin position="587"/>
        <end position="607"/>
    </location>
</feature>